<reference evidence="1 2" key="1">
    <citation type="submission" date="2020-07" db="EMBL/GenBank/DDBJ databases">
        <title>Alkalicella. sp. LB2 genome.</title>
        <authorList>
            <person name="Postec A."/>
            <person name="Quemeneur M."/>
        </authorList>
    </citation>
    <scope>NUCLEOTIDE SEQUENCE [LARGE SCALE GENOMIC DNA]</scope>
    <source>
        <strain evidence="1 2">LB2</strain>
    </source>
</reference>
<dbReference type="RefSeq" id="WP_213166396.1">
    <property type="nucleotide sequence ID" value="NZ_CP058559.1"/>
</dbReference>
<dbReference type="Proteomes" id="UP000516160">
    <property type="component" value="Chromosome"/>
</dbReference>
<sequence length="31" mass="3539">MSEIAFGLGIHYSTVAKYHQRGLKALKKYLD</sequence>
<accession>A0A7G9WBD6</accession>
<protein>
    <submittedName>
        <fullName evidence="1">Uncharacterized protein</fullName>
    </submittedName>
</protein>
<organism evidence="1 2">
    <name type="scientific">Alkalicella caledoniensis</name>
    <dbReference type="NCBI Taxonomy" id="2731377"/>
    <lineage>
        <taxon>Bacteria</taxon>
        <taxon>Bacillati</taxon>
        <taxon>Bacillota</taxon>
        <taxon>Clostridia</taxon>
        <taxon>Eubacteriales</taxon>
        <taxon>Proteinivoracaceae</taxon>
        <taxon>Alkalicella</taxon>
    </lineage>
</organism>
<dbReference type="AlphaFoldDB" id="A0A7G9WBD6"/>
<evidence type="ECO:0000313" key="2">
    <source>
        <dbReference type="Proteomes" id="UP000516160"/>
    </source>
</evidence>
<dbReference type="KEGG" id="acae:HYG86_15085"/>
<evidence type="ECO:0000313" key="1">
    <source>
        <dbReference type="EMBL" id="QNO15998.1"/>
    </source>
</evidence>
<proteinExistence type="predicted"/>
<dbReference type="InterPro" id="IPR013324">
    <property type="entry name" value="RNA_pol_sigma_r3/r4-like"/>
</dbReference>
<dbReference type="EMBL" id="CP058559">
    <property type="protein sequence ID" value="QNO15998.1"/>
    <property type="molecule type" value="Genomic_DNA"/>
</dbReference>
<keyword evidence="2" id="KW-1185">Reference proteome</keyword>
<dbReference type="SUPFAM" id="SSF88659">
    <property type="entry name" value="Sigma3 and sigma4 domains of RNA polymerase sigma factors"/>
    <property type="match status" value="1"/>
</dbReference>
<name>A0A7G9WBD6_ALKCA</name>
<gene>
    <name evidence="1" type="ORF">HYG86_15085</name>
</gene>